<evidence type="ECO:0000256" key="4">
    <source>
        <dbReference type="ARBA" id="ARBA00022679"/>
    </source>
</evidence>
<feature type="binding site" evidence="7 8">
    <location>
        <position position="74"/>
    </location>
    <ligand>
        <name>S-adenosyl-L-methionine</name>
        <dbReference type="ChEBI" id="CHEBI:59789"/>
    </ligand>
</feature>
<dbReference type="EC" id="2.1.1.182" evidence="7"/>
<reference evidence="10" key="1">
    <citation type="submission" date="2022-10" db="EMBL/GenBank/DDBJ databases">
        <title>The WGS of Solirubrobacter phytolaccae KCTC 29190.</title>
        <authorList>
            <person name="Jiang Z."/>
        </authorList>
    </citation>
    <scope>NUCLEOTIDE SEQUENCE</scope>
    <source>
        <strain evidence="10">KCTC 29190</strain>
    </source>
</reference>
<evidence type="ECO:0000313" key="10">
    <source>
        <dbReference type="EMBL" id="MDA0182707.1"/>
    </source>
</evidence>
<dbReference type="RefSeq" id="WP_270027086.1">
    <property type="nucleotide sequence ID" value="NZ_JAPDDP010000040.1"/>
</dbReference>
<dbReference type="GO" id="GO:0003723">
    <property type="term" value="F:RNA binding"/>
    <property type="evidence" value="ECO:0007669"/>
    <property type="project" value="UniProtKB-UniRule"/>
</dbReference>
<proteinExistence type="inferred from homology"/>
<evidence type="ECO:0000256" key="8">
    <source>
        <dbReference type="PROSITE-ProRule" id="PRU01026"/>
    </source>
</evidence>
<dbReference type="PROSITE" id="PS51689">
    <property type="entry name" value="SAM_RNA_A_N6_MT"/>
    <property type="match status" value="1"/>
</dbReference>
<keyword evidence="4 7" id="KW-0808">Transferase</keyword>
<dbReference type="PROSITE" id="PS01131">
    <property type="entry name" value="RRNA_A_DIMETH"/>
    <property type="match status" value="1"/>
</dbReference>
<evidence type="ECO:0000256" key="3">
    <source>
        <dbReference type="ARBA" id="ARBA00022603"/>
    </source>
</evidence>
<dbReference type="Gene3D" id="1.10.8.100">
    <property type="entry name" value="Ribosomal RNA adenine dimethylase-like, domain 2"/>
    <property type="match status" value="1"/>
</dbReference>
<dbReference type="InterPro" id="IPR001737">
    <property type="entry name" value="KsgA/Erm"/>
</dbReference>
<dbReference type="PANTHER" id="PTHR11727:SF7">
    <property type="entry name" value="DIMETHYLADENOSINE TRANSFERASE-RELATED"/>
    <property type="match status" value="1"/>
</dbReference>
<sequence>MTEPTQPSIRRMREFGIRPNRDLGQNFLVDSNILEIIGRLADLTPEDVVLEVGGGLGVLSEYLAERVAHVHVVELDRGLELPLRDALEPFANTTLHFADAVKLDLDALDPAPTKVVANLPYGVAATVIIRTIELESVVAWVAMVQKEVGERFAASASTSAYGVPSVLAQLACDVRVERKVPRGVFFPVPNVDSVLVGLKRHSPAPPKELVKLVQHGFKHRRKAMAKSLELSPGGSKDLRDRTREALVAIGKPADARAESLSPADWRAFYEQIS</sequence>
<dbReference type="InterPro" id="IPR020598">
    <property type="entry name" value="rRNA_Ade_methylase_Trfase_N"/>
</dbReference>
<gene>
    <name evidence="7 10" type="primary">rsmA</name>
    <name evidence="7" type="synonym">ksgA</name>
    <name evidence="10" type="ORF">OJ997_20515</name>
</gene>
<dbReference type="InterPro" id="IPR029063">
    <property type="entry name" value="SAM-dependent_MTases_sf"/>
</dbReference>
<dbReference type="Pfam" id="PF00398">
    <property type="entry name" value="RrnaAD"/>
    <property type="match status" value="1"/>
</dbReference>
<dbReference type="SMART" id="SM00650">
    <property type="entry name" value="rADc"/>
    <property type="match status" value="1"/>
</dbReference>
<keyword evidence="5 7" id="KW-0949">S-adenosyl-L-methionine</keyword>
<feature type="binding site" evidence="7 8">
    <location>
        <position position="53"/>
    </location>
    <ligand>
        <name>S-adenosyl-L-methionine</name>
        <dbReference type="ChEBI" id="CHEBI:59789"/>
    </ligand>
</feature>
<keyword evidence="3 7" id="KW-0489">Methyltransferase</keyword>
<organism evidence="10 11">
    <name type="scientific">Solirubrobacter phytolaccae</name>
    <dbReference type="NCBI Taxonomy" id="1404360"/>
    <lineage>
        <taxon>Bacteria</taxon>
        <taxon>Bacillati</taxon>
        <taxon>Actinomycetota</taxon>
        <taxon>Thermoleophilia</taxon>
        <taxon>Solirubrobacterales</taxon>
        <taxon>Solirubrobacteraceae</taxon>
        <taxon>Solirubrobacter</taxon>
    </lineage>
</organism>
<dbReference type="GO" id="GO:0005829">
    <property type="term" value="C:cytosol"/>
    <property type="evidence" value="ECO:0007669"/>
    <property type="project" value="TreeGrafter"/>
</dbReference>
<dbReference type="HAMAP" id="MF_00607">
    <property type="entry name" value="16SrRNA_methyltr_A"/>
    <property type="match status" value="1"/>
</dbReference>
<comment type="subcellular location">
    <subcellularLocation>
        <location evidence="7">Cytoplasm</location>
    </subcellularLocation>
</comment>
<feature type="binding site" evidence="7 8">
    <location>
        <position position="26"/>
    </location>
    <ligand>
        <name>S-adenosyl-L-methionine</name>
        <dbReference type="ChEBI" id="CHEBI:59789"/>
    </ligand>
</feature>
<feature type="binding site" evidence="7 8">
    <location>
        <position position="118"/>
    </location>
    <ligand>
        <name>S-adenosyl-L-methionine</name>
        <dbReference type="ChEBI" id="CHEBI:59789"/>
    </ligand>
</feature>
<feature type="domain" description="Ribosomal RNA adenine methylase transferase N-terminal" evidence="9">
    <location>
        <begin position="33"/>
        <end position="202"/>
    </location>
</feature>
<evidence type="ECO:0000313" key="11">
    <source>
        <dbReference type="Proteomes" id="UP001147653"/>
    </source>
</evidence>
<comment type="function">
    <text evidence="7">Specifically dimethylates two adjacent adenosines (A1518 and A1519) in the loop of a conserved hairpin near the 3'-end of 16S rRNA in the 30S particle. May play a critical role in biogenesis of 30S subunits.</text>
</comment>
<dbReference type="InterPro" id="IPR011530">
    <property type="entry name" value="rRNA_adenine_dimethylase"/>
</dbReference>
<dbReference type="EMBL" id="JAPDDP010000040">
    <property type="protein sequence ID" value="MDA0182707.1"/>
    <property type="molecule type" value="Genomic_DNA"/>
</dbReference>
<evidence type="ECO:0000256" key="6">
    <source>
        <dbReference type="ARBA" id="ARBA00022884"/>
    </source>
</evidence>
<dbReference type="Gene3D" id="3.40.50.150">
    <property type="entry name" value="Vaccinia Virus protein VP39"/>
    <property type="match status" value="1"/>
</dbReference>
<protein>
    <recommendedName>
        <fullName evidence="7">Ribosomal RNA small subunit methyltransferase A</fullName>
        <ecNumber evidence="7">2.1.1.182</ecNumber>
    </recommendedName>
    <alternativeName>
        <fullName evidence="7">16S rRNA (adenine(1518)-N(6)/adenine(1519)-N(6))-dimethyltransferase</fullName>
    </alternativeName>
    <alternativeName>
        <fullName evidence="7">16S rRNA dimethyladenosine transferase</fullName>
    </alternativeName>
    <alternativeName>
        <fullName evidence="7">16S rRNA dimethylase</fullName>
    </alternativeName>
    <alternativeName>
        <fullName evidence="7">S-adenosylmethionine-6-N', N'-adenosyl(rRNA) dimethyltransferase</fullName>
    </alternativeName>
</protein>
<comment type="similarity">
    <text evidence="7">Belongs to the class I-like SAM-binding methyltransferase superfamily. rRNA adenine N(6)-methyltransferase family. RsmA subfamily.</text>
</comment>
<accession>A0A9X3ND78</accession>
<dbReference type="Proteomes" id="UP001147653">
    <property type="component" value="Unassembled WGS sequence"/>
</dbReference>
<evidence type="ECO:0000259" key="9">
    <source>
        <dbReference type="SMART" id="SM00650"/>
    </source>
</evidence>
<dbReference type="GO" id="GO:0052908">
    <property type="term" value="F:16S rRNA (adenine(1518)-N(6)/adenine(1519)-N(6))-dimethyltransferase activity"/>
    <property type="evidence" value="ECO:0007669"/>
    <property type="project" value="UniProtKB-EC"/>
</dbReference>
<keyword evidence="11" id="KW-1185">Reference proteome</keyword>
<dbReference type="SUPFAM" id="SSF53335">
    <property type="entry name" value="S-adenosyl-L-methionine-dependent methyltransferases"/>
    <property type="match status" value="1"/>
</dbReference>
<comment type="caution">
    <text evidence="10">The sequence shown here is derived from an EMBL/GenBank/DDBJ whole genome shotgun (WGS) entry which is preliminary data.</text>
</comment>
<dbReference type="InterPro" id="IPR020596">
    <property type="entry name" value="rRNA_Ade_Mease_Trfase_CS"/>
</dbReference>
<feature type="binding site" evidence="7 8">
    <location>
        <position position="99"/>
    </location>
    <ligand>
        <name>S-adenosyl-L-methionine</name>
        <dbReference type="ChEBI" id="CHEBI:59789"/>
    </ligand>
</feature>
<evidence type="ECO:0000256" key="5">
    <source>
        <dbReference type="ARBA" id="ARBA00022691"/>
    </source>
</evidence>
<evidence type="ECO:0000256" key="1">
    <source>
        <dbReference type="ARBA" id="ARBA00022490"/>
    </source>
</evidence>
<dbReference type="CDD" id="cd02440">
    <property type="entry name" value="AdoMet_MTases"/>
    <property type="match status" value="1"/>
</dbReference>
<evidence type="ECO:0000256" key="7">
    <source>
        <dbReference type="HAMAP-Rule" id="MF_00607"/>
    </source>
</evidence>
<keyword evidence="1 7" id="KW-0963">Cytoplasm</keyword>
<name>A0A9X3ND78_9ACTN</name>
<dbReference type="NCBIfam" id="TIGR00755">
    <property type="entry name" value="ksgA"/>
    <property type="match status" value="1"/>
</dbReference>
<comment type="catalytic activity">
    <reaction evidence="7">
        <text>adenosine(1518)/adenosine(1519) in 16S rRNA + 4 S-adenosyl-L-methionine = N(6)-dimethyladenosine(1518)/N(6)-dimethyladenosine(1519) in 16S rRNA + 4 S-adenosyl-L-homocysteine + 4 H(+)</text>
        <dbReference type="Rhea" id="RHEA:19609"/>
        <dbReference type="Rhea" id="RHEA-COMP:10232"/>
        <dbReference type="Rhea" id="RHEA-COMP:10233"/>
        <dbReference type="ChEBI" id="CHEBI:15378"/>
        <dbReference type="ChEBI" id="CHEBI:57856"/>
        <dbReference type="ChEBI" id="CHEBI:59789"/>
        <dbReference type="ChEBI" id="CHEBI:74411"/>
        <dbReference type="ChEBI" id="CHEBI:74493"/>
        <dbReference type="EC" id="2.1.1.182"/>
    </reaction>
</comment>
<dbReference type="PANTHER" id="PTHR11727">
    <property type="entry name" value="DIMETHYLADENOSINE TRANSFERASE"/>
    <property type="match status" value="1"/>
</dbReference>
<keyword evidence="2 7" id="KW-0698">rRNA processing</keyword>
<evidence type="ECO:0000256" key="2">
    <source>
        <dbReference type="ARBA" id="ARBA00022552"/>
    </source>
</evidence>
<dbReference type="AlphaFoldDB" id="A0A9X3ND78"/>
<keyword evidence="6 7" id="KW-0694">RNA-binding</keyword>
<feature type="binding site" evidence="7 8">
    <location>
        <position position="28"/>
    </location>
    <ligand>
        <name>S-adenosyl-L-methionine</name>
        <dbReference type="ChEBI" id="CHEBI:59789"/>
    </ligand>
</feature>
<dbReference type="InterPro" id="IPR023165">
    <property type="entry name" value="rRNA_Ade_diMease-like_C"/>
</dbReference>